<reference evidence="2" key="1">
    <citation type="submission" date="2003-08" db="EMBL/GenBank/DDBJ databases">
        <authorList>
            <person name="Birren B."/>
            <person name="Nusbaum C."/>
            <person name="Abebe A."/>
            <person name="Abouelleil A."/>
            <person name="Adekoya E."/>
            <person name="Ait-zahra M."/>
            <person name="Allen N."/>
            <person name="Allen T."/>
            <person name="An P."/>
            <person name="Anderson M."/>
            <person name="Anderson S."/>
            <person name="Arachchi H."/>
            <person name="Armbruster J."/>
            <person name="Bachantsang P."/>
            <person name="Baldwin J."/>
            <person name="Barry A."/>
            <person name="Bayul T."/>
            <person name="Blitshsteyn B."/>
            <person name="Bloom T."/>
            <person name="Blye J."/>
            <person name="Boguslavskiy L."/>
            <person name="Borowsky M."/>
            <person name="Boukhgalter B."/>
            <person name="Brunache A."/>
            <person name="Butler J."/>
            <person name="Calixte N."/>
            <person name="Calvo S."/>
            <person name="Camarata J."/>
            <person name="Campo K."/>
            <person name="Chang J."/>
            <person name="Cheshatsang Y."/>
            <person name="Citroen M."/>
            <person name="Collymore A."/>
            <person name="Considine T."/>
            <person name="Cook A."/>
            <person name="Cooke P."/>
            <person name="Corum B."/>
            <person name="Cuomo C."/>
            <person name="David R."/>
            <person name="Dawoe T."/>
            <person name="Degray S."/>
            <person name="Dodge S."/>
            <person name="Dooley K."/>
            <person name="Dorje P."/>
            <person name="Dorjee K."/>
            <person name="Dorris L."/>
            <person name="Duffey N."/>
            <person name="Dupes A."/>
            <person name="Elkins T."/>
            <person name="Engels R."/>
            <person name="Erickson J."/>
            <person name="Farina A."/>
            <person name="Faro S."/>
            <person name="Ferreira P."/>
            <person name="Fischer H."/>
            <person name="Fitzgerald M."/>
            <person name="Foley K."/>
            <person name="Gage D."/>
            <person name="Galagan J."/>
            <person name="Gearin G."/>
            <person name="Gnerre S."/>
            <person name="Gnirke A."/>
            <person name="Goyette A."/>
            <person name="Graham J."/>
            <person name="Grandbois E."/>
            <person name="Gyaltsen K."/>
            <person name="Hafez N."/>
            <person name="Hagopian D."/>
            <person name="Hagos B."/>
            <person name="Hall J."/>
            <person name="Hatcher B."/>
            <person name="Heller A."/>
            <person name="Higgins H."/>
            <person name="Honan T."/>
            <person name="Horn A."/>
            <person name="Houde N."/>
            <person name="Hughes L."/>
            <person name="Hulme W."/>
            <person name="Husby E."/>
            <person name="Iliev I."/>
            <person name="Jaffe D."/>
            <person name="Jones C."/>
            <person name="Kamal M."/>
            <person name="Kamat A."/>
            <person name="Kamvysselis M."/>
            <person name="Karlsson E."/>
            <person name="Kells C."/>
            <person name="Kieu A."/>
            <person name="Kisner P."/>
            <person name="Kodira C."/>
            <person name="Kulbokas E."/>
            <person name="Labutti K."/>
            <person name="Lama D."/>
            <person name="Landers T."/>
            <person name="Leger J."/>
            <person name="Levine S."/>
            <person name="Lewis D."/>
            <person name="Lewis T."/>
            <person name="Lindblad-toh K."/>
            <person name="Liu X."/>
            <person name="Lokyitsang T."/>
            <person name="Lokyitsang Y."/>
            <person name="Lucien O."/>
            <person name="Lui A."/>
            <person name="Ma L.J."/>
            <person name="Mabbitt R."/>
            <person name="Macdonald J."/>
            <person name="Maclean C."/>
            <person name="Major J."/>
            <person name="Manning J."/>
            <person name="Marabella R."/>
            <person name="Maru K."/>
            <person name="Matthews C."/>
            <person name="Mauceli E."/>
            <person name="Mccarthy M."/>
            <person name="Mcdonough S."/>
            <person name="Mcghee T."/>
            <person name="Meldrim J."/>
            <person name="Meneus L."/>
            <person name="Mesirov J."/>
            <person name="Mihalev A."/>
            <person name="Mihova T."/>
            <person name="Mikkelsen T."/>
            <person name="Mlenga V."/>
            <person name="Moru K."/>
            <person name="Mozes J."/>
            <person name="Mulrain L."/>
            <person name="Munson G."/>
            <person name="Naylor J."/>
            <person name="Newes C."/>
            <person name="Nguyen C."/>
            <person name="Nguyen N."/>
            <person name="Nguyen T."/>
            <person name="Nicol R."/>
            <person name="Nielsen C."/>
            <person name="Nizzari M."/>
            <person name="Norbu C."/>
            <person name="Norbu N."/>
            <person name="O'donnell P."/>
            <person name="Okoawo O."/>
            <person name="O'leary S."/>
            <person name="Omotosho B."/>
            <person name="O'neill K."/>
            <person name="Osman S."/>
            <person name="Parker S."/>
            <person name="Perrin D."/>
            <person name="Phunkhang P."/>
            <person name="Piqani B."/>
            <person name="Purcell S."/>
            <person name="Rachupka T."/>
            <person name="Ramasamy U."/>
            <person name="Rameau R."/>
            <person name="Ray V."/>
            <person name="Raymond C."/>
            <person name="Retta R."/>
            <person name="Richardson S."/>
            <person name="Rise C."/>
            <person name="Rodriguez J."/>
            <person name="Rogers J."/>
            <person name="Rogov P."/>
            <person name="Rutman M."/>
            <person name="Schupbach R."/>
            <person name="Seaman C."/>
            <person name="Settipalli S."/>
            <person name="Sharpe T."/>
            <person name="Sheridan J."/>
            <person name="Sherpa N."/>
            <person name="Shi J."/>
            <person name="Smirnov S."/>
            <person name="Smith C."/>
            <person name="Sougnez C."/>
            <person name="Spencer B."/>
            <person name="Stalker J."/>
            <person name="Stange-thomann N."/>
            <person name="Stavropoulos S."/>
            <person name="Stetson K."/>
            <person name="Stone C."/>
            <person name="Stone S."/>
            <person name="Stubbs M."/>
            <person name="Talamas J."/>
            <person name="Tchuinga P."/>
            <person name="Tenzing P."/>
            <person name="Tesfaye S."/>
            <person name="Theodore J."/>
            <person name="Thoulutsang Y."/>
            <person name="Topham K."/>
            <person name="Towey S."/>
            <person name="Tsamla T."/>
            <person name="Tsomo N."/>
            <person name="Vallee D."/>
            <person name="Vassiliev H."/>
            <person name="Venkataraman V."/>
            <person name="Vinson J."/>
            <person name="Vo A."/>
            <person name="Wade C."/>
            <person name="Wang S."/>
            <person name="Wangchuk T."/>
            <person name="Wangdi T."/>
            <person name="Whittaker C."/>
            <person name="Wilkinson J."/>
            <person name="Wu Y."/>
            <person name="Wyman D."/>
            <person name="Yadav S."/>
            <person name="Yang S."/>
            <person name="Yang X."/>
            <person name="Yeager S."/>
            <person name="Yee E."/>
            <person name="Young G."/>
            <person name="Zainoun J."/>
            <person name="Zembeck L."/>
            <person name="Zimmer A."/>
            <person name="Zody M."/>
            <person name="Lander E."/>
        </authorList>
    </citation>
    <scope>NUCLEOTIDE SEQUENCE [LARGE SCALE GENOMIC DNA]</scope>
</reference>
<dbReference type="Proteomes" id="UP000007875">
    <property type="component" value="Unassembled WGS sequence"/>
</dbReference>
<dbReference type="AlphaFoldDB" id="H2YV17"/>
<sequence length="88" mass="10195">MFNQCDEVAIVKNCLTTISSFVLKFVYSTSAQKYCIVPEHSLHREHLRKPTPPVIRIARTEVNLTRNIFDFNVSQSLVIVEVECARWL</sequence>
<reference evidence="1" key="2">
    <citation type="submission" date="2025-08" db="UniProtKB">
        <authorList>
            <consortium name="Ensembl"/>
        </authorList>
    </citation>
    <scope>IDENTIFICATION</scope>
</reference>
<reference evidence="1" key="3">
    <citation type="submission" date="2025-09" db="UniProtKB">
        <authorList>
            <consortium name="Ensembl"/>
        </authorList>
    </citation>
    <scope>IDENTIFICATION</scope>
</reference>
<accession>H2YV17</accession>
<evidence type="ECO:0000313" key="1">
    <source>
        <dbReference type="Ensembl" id="ENSCSAVP00000009177.1"/>
    </source>
</evidence>
<dbReference type="Ensembl" id="ENSCSAVT00000009294.1">
    <property type="protein sequence ID" value="ENSCSAVP00000009177.1"/>
    <property type="gene ID" value="ENSCSAVG00000005411.1"/>
</dbReference>
<name>H2YV17_CIOSA</name>
<organism evidence="1 2">
    <name type="scientific">Ciona savignyi</name>
    <name type="common">Pacific transparent sea squirt</name>
    <dbReference type="NCBI Taxonomy" id="51511"/>
    <lineage>
        <taxon>Eukaryota</taxon>
        <taxon>Metazoa</taxon>
        <taxon>Chordata</taxon>
        <taxon>Tunicata</taxon>
        <taxon>Ascidiacea</taxon>
        <taxon>Phlebobranchia</taxon>
        <taxon>Cionidae</taxon>
        <taxon>Ciona</taxon>
    </lineage>
</organism>
<protein>
    <submittedName>
        <fullName evidence="1">Uncharacterized protein</fullName>
    </submittedName>
</protein>
<dbReference type="InParanoid" id="H2YV17"/>
<proteinExistence type="predicted"/>
<keyword evidence="2" id="KW-1185">Reference proteome</keyword>
<evidence type="ECO:0000313" key="2">
    <source>
        <dbReference type="Proteomes" id="UP000007875"/>
    </source>
</evidence>
<dbReference type="HOGENOM" id="CLU_2474574_0_0_1"/>